<dbReference type="InterPro" id="IPR036855">
    <property type="entry name" value="Znf_CCCH_sf"/>
</dbReference>
<keyword evidence="7" id="KW-0675">Receptor</keyword>
<sequence length="177" mass="19755">MERIVDVDSTTHGVWKRLKDLFHDNKDAPDRLSNLNSRIKDSSLVTYAINGYHSKYPEVAHVVRLREKAPTFDELRSLMLLKESDMSQPSNGNSLFHNTTSSLTVLIASTTNIDKANTMSTSGIELCRNFQRGTCTYGARCKFVHGHNDLRPRPTTAGTGSTNKTTWGSFSSNTRTS</sequence>
<evidence type="ECO:0000256" key="3">
    <source>
        <dbReference type="ARBA" id="ARBA00022833"/>
    </source>
</evidence>
<dbReference type="Pfam" id="PF00642">
    <property type="entry name" value="zf-CCCH"/>
    <property type="match status" value="1"/>
</dbReference>
<evidence type="ECO:0000259" key="6">
    <source>
        <dbReference type="PROSITE" id="PS50103"/>
    </source>
</evidence>
<reference evidence="7" key="1">
    <citation type="journal article" date="2019" name="Sci. Rep.">
        <title>Draft genome of Tanacetum cinerariifolium, the natural source of mosquito coil.</title>
        <authorList>
            <person name="Yamashiro T."/>
            <person name="Shiraishi A."/>
            <person name="Satake H."/>
            <person name="Nakayama K."/>
        </authorList>
    </citation>
    <scope>NUCLEOTIDE SEQUENCE</scope>
</reference>
<feature type="zinc finger region" description="C3H1-type" evidence="4">
    <location>
        <begin position="121"/>
        <end position="148"/>
    </location>
</feature>
<keyword evidence="1 4" id="KW-0479">Metal-binding</keyword>
<feature type="compositionally biased region" description="Polar residues" evidence="5">
    <location>
        <begin position="167"/>
        <end position="177"/>
    </location>
</feature>
<feature type="region of interest" description="Disordered" evidence="5">
    <location>
        <begin position="148"/>
        <end position="177"/>
    </location>
</feature>
<protein>
    <submittedName>
        <fullName evidence="7">Toll/interleukin-1 receptor (TIR) domain-containing protein</fullName>
    </submittedName>
</protein>
<gene>
    <name evidence="7" type="ORF">Tci_481415</name>
</gene>
<comment type="caution">
    <text evidence="7">The sequence shown here is derived from an EMBL/GenBank/DDBJ whole genome shotgun (WGS) entry which is preliminary data.</text>
</comment>
<dbReference type="AlphaFoldDB" id="A0A699I939"/>
<dbReference type="InterPro" id="IPR000571">
    <property type="entry name" value="Znf_CCCH"/>
</dbReference>
<accession>A0A699I939</accession>
<name>A0A699I939_TANCI</name>
<organism evidence="7">
    <name type="scientific">Tanacetum cinerariifolium</name>
    <name type="common">Dalmatian daisy</name>
    <name type="synonym">Chrysanthemum cinerariifolium</name>
    <dbReference type="NCBI Taxonomy" id="118510"/>
    <lineage>
        <taxon>Eukaryota</taxon>
        <taxon>Viridiplantae</taxon>
        <taxon>Streptophyta</taxon>
        <taxon>Embryophyta</taxon>
        <taxon>Tracheophyta</taxon>
        <taxon>Spermatophyta</taxon>
        <taxon>Magnoliopsida</taxon>
        <taxon>eudicotyledons</taxon>
        <taxon>Gunneridae</taxon>
        <taxon>Pentapetalae</taxon>
        <taxon>asterids</taxon>
        <taxon>campanulids</taxon>
        <taxon>Asterales</taxon>
        <taxon>Asteraceae</taxon>
        <taxon>Asteroideae</taxon>
        <taxon>Anthemideae</taxon>
        <taxon>Anthemidinae</taxon>
        <taxon>Tanacetum</taxon>
    </lineage>
</organism>
<keyword evidence="3 4" id="KW-0862">Zinc</keyword>
<dbReference type="GO" id="GO:0008270">
    <property type="term" value="F:zinc ion binding"/>
    <property type="evidence" value="ECO:0007669"/>
    <property type="project" value="UniProtKB-KW"/>
</dbReference>
<feature type="compositionally biased region" description="Low complexity" evidence="5">
    <location>
        <begin position="155"/>
        <end position="166"/>
    </location>
</feature>
<evidence type="ECO:0000256" key="4">
    <source>
        <dbReference type="PROSITE-ProRule" id="PRU00723"/>
    </source>
</evidence>
<evidence type="ECO:0000256" key="1">
    <source>
        <dbReference type="ARBA" id="ARBA00022723"/>
    </source>
</evidence>
<dbReference type="Gene3D" id="4.10.1000.10">
    <property type="entry name" value="Zinc finger, CCCH-type"/>
    <property type="match status" value="1"/>
</dbReference>
<dbReference type="EMBL" id="BKCJ010240196">
    <property type="protein sequence ID" value="GEZ09442.1"/>
    <property type="molecule type" value="Genomic_DNA"/>
</dbReference>
<dbReference type="PANTHER" id="PTHR47481:SF41">
    <property type="entry name" value="COPIA-LIKE POLYPROTEIN_RETROTRANSPOSON"/>
    <property type="match status" value="1"/>
</dbReference>
<dbReference type="PROSITE" id="PS50103">
    <property type="entry name" value="ZF_C3H1"/>
    <property type="match status" value="1"/>
</dbReference>
<dbReference type="SUPFAM" id="SSF90229">
    <property type="entry name" value="CCCH zinc finger"/>
    <property type="match status" value="1"/>
</dbReference>
<keyword evidence="2 4" id="KW-0863">Zinc-finger</keyword>
<dbReference type="SMART" id="SM00356">
    <property type="entry name" value="ZnF_C3H1"/>
    <property type="match status" value="1"/>
</dbReference>
<evidence type="ECO:0000313" key="7">
    <source>
        <dbReference type="EMBL" id="GEZ09442.1"/>
    </source>
</evidence>
<dbReference type="PANTHER" id="PTHR47481">
    <property type="match status" value="1"/>
</dbReference>
<proteinExistence type="predicted"/>
<evidence type="ECO:0000256" key="5">
    <source>
        <dbReference type="SAM" id="MobiDB-lite"/>
    </source>
</evidence>
<evidence type="ECO:0000256" key="2">
    <source>
        <dbReference type="ARBA" id="ARBA00022771"/>
    </source>
</evidence>
<feature type="domain" description="C3H1-type" evidence="6">
    <location>
        <begin position="121"/>
        <end position="148"/>
    </location>
</feature>